<sequence length="110" mass="11453">MKTMGIMVIASVLLLSTACAYNEKSAATVKTTNTSTVVASQTATFTVTGLECCPPSVVQDLISEVTGVIKVDVEPKGSTGKVTVSFDDKKTDVKQIKTSITKYGFGIIGG</sequence>
<evidence type="ECO:0000313" key="2">
    <source>
        <dbReference type="EMBL" id="MFC4766581.1"/>
    </source>
</evidence>
<organism evidence="2 3">
    <name type="scientific">Effusibacillus consociatus</name>
    <dbReference type="NCBI Taxonomy" id="1117041"/>
    <lineage>
        <taxon>Bacteria</taxon>
        <taxon>Bacillati</taxon>
        <taxon>Bacillota</taxon>
        <taxon>Bacilli</taxon>
        <taxon>Bacillales</taxon>
        <taxon>Alicyclobacillaceae</taxon>
        <taxon>Effusibacillus</taxon>
    </lineage>
</organism>
<accession>A0ABV9PXA2</accession>
<dbReference type="Gene3D" id="3.30.70.100">
    <property type="match status" value="1"/>
</dbReference>
<dbReference type="SUPFAM" id="SSF55008">
    <property type="entry name" value="HMA, heavy metal-associated domain"/>
    <property type="match status" value="1"/>
</dbReference>
<evidence type="ECO:0000313" key="3">
    <source>
        <dbReference type="Proteomes" id="UP001596002"/>
    </source>
</evidence>
<keyword evidence="1" id="KW-0732">Signal</keyword>
<dbReference type="PROSITE" id="PS51257">
    <property type="entry name" value="PROKAR_LIPOPROTEIN"/>
    <property type="match status" value="1"/>
</dbReference>
<dbReference type="InterPro" id="IPR036163">
    <property type="entry name" value="HMA_dom_sf"/>
</dbReference>
<dbReference type="RefSeq" id="WP_380024478.1">
    <property type="nucleotide sequence ID" value="NZ_JBHSHC010000024.1"/>
</dbReference>
<reference evidence="3" key="1">
    <citation type="journal article" date="2019" name="Int. J. Syst. Evol. Microbiol.">
        <title>The Global Catalogue of Microorganisms (GCM) 10K type strain sequencing project: providing services to taxonomists for standard genome sequencing and annotation.</title>
        <authorList>
            <consortium name="The Broad Institute Genomics Platform"/>
            <consortium name="The Broad Institute Genome Sequencing Center for Infectious Disease"/>
            <person name="Wu L."/>
            <person name="Ma J."/>
        </authorList>
    </citation>
    <scope>NUCLEOTIDE SEQUENCE [LARGE SCALE GENOMIC DNA]</scope>
    <source>
        <strain evidence="3">WYCCWR 12678</strain>
    </source>
</reference>
<gene>
    <name evidence="2" type="primary">merP</name>
    <name evidence="2" type="ORF">ACFO8Q_04205</name>
</gene>
<feature type="chain" id="PRO_5045535015" evidence="1">
    <location>
        <begin position="21"/>
        <end position="110"/>
    </location>
</feature>
<name>A0ABV9PXA2_9BACL</name>
<protein>
    <submittedName>
        <fullName evidence="2">Mercury resistance system substrate-binding protein MerP</fullName>
    </submittedName>
</protein>
<dbReference type="NCBIfam" id="NF033553">
    <property type="entry name" value="MerP_Gpos"/>
    <property type="match status" value="1"/>
</dbReference>
<comment type="caution">
    <text evidence="2">The sequence shown here is derived from an EMBL/GenBank/DDBJ whole genome shotgun (WGS) entry which is preliminary data.</text>
</comment>
<dbReference type="Proteomes" id="UP001596002">
    <property type="component" value="Unassembled WGS sequence"/>
</dbReference>
<dbReference type="EMBL" id="JBHSHC010000024">
    <property type="protein sequence ID" value="MFC4766581.1"/>
    <property type="molecule type" value="Genomic_DNA"/>
</dbReference>
<keyword evidence="3" id="KW-1185">Reference proteome</keyword>
<proteinExistence type="predicted"/>
<evidence type="ECO:0000256" key="1">
    <source>
        <dbReference type="SAM" id="SignalP"/>
    </source>
</evidence>
<feature type="signal peptide" evidence="1">
    <location>
        <begin position="1"/>
        <end position="20"/>
    </location>
</feature>